<feature type="region of interest" description="Disordered" evidence="1">
    <location>
        <begin position="126"/>
        <end position="173"/>
    </location>
</feature>
<reference evidence="2 3" key="1">
    <citation type="submission" date="2013-12" db="EMBL/GenBank/DDBJ databases">
        <authorList>
            <person name="Zelazny A."/>
            <person name="Olivier K."/>
            <person name="Holland S."/>
            <person name="Lenaerts A."/>
            <person name="Ordway D."/>
            <person name="DeGroote M.A."/>
            <person name="Parker T."/>
            <person name="Sizemore C."/>
            <person name="Tallon L.J."/>
            <person name="Sadzewicz L.K."/>
            <person name="Sengamalay N."/>
            <person name="Fraser C.M."/>
            <person name="Hine E."/>
            <person name="Shefchek K.A."/>
            <person name="Das S.P."/>
            <person name="Tettelin H."/>
        </authorList>
    </citation>
    <scope>NUCLEOTIDE SEQUENCE [LARGE SCALE GENOMIC DNA]</scope>
    <source>
        <strain evidence="2 3">1513</strain>
    </source>
</reference>
<keyword evidence="2" id="KW-0808">Transferase</keyword>
<dbReference type="GO" id="GO:0016740">
    <property type="term" value="F:transferase activity"/>
    <property type="evidence" value="ECO:0007669"/>
    <property type="project" value="UniProtKB-KW"/>
</dbReference>
<proteinExistence type="predicted"/>
<name>X8DW69_9MYCO</name>
<dbReference type="AlphaFoldDB" id="X8DW69"/>
<dbReference type="Proteomes" id="UP000023351">
    <property type="component" value="Unassembled WGS sequence"/>
</dbReference>
<organism evidence="2 3">
    <name type="scientific">Mycobacteroides abscessus subsp. bolletii 1513</name>
    <dbReference type="NCBI Taxonomy" id="1299321"/>
    <lineage>
        <taxon>Bacteria</taxon>
        <taxon>Bacillati</taxon>
        <taxon>Actinomycetota</taxon>
        <taxon>Actinomycetes</taxon>
        <taxon>Mycobacteriales</taxon>
        <taxon>Mycobacteriaceae</taxon>
        <taxon>Mycobacteroides</taxon>
        <taxon>Mycobacteroides abscessus</taxon>
    </lineage>
</organism>
<evidence type="ECO:0000313" key="2">
    <source>
        <dbReference type="EMBL" id="EUA71775.1"/>
    </source>
</evidence>
<sequence>MTREIRDIDSTSEALAHRVIATAFAEDPVLRWVNSDPGATRRSFAVSHWPCTAPARASTCSMRMGWQSGPRIGIPRVGSRPPRRGCGPFRHCSAGSGWASLGVLRWRAPPRPSALRTLTGISRPSAPLFPAGGSAPHSSNIRSIRSRDPRIWRAPISATTPSTNVSASRWSRR</sequence>
<evidence type="ECO:0000313" key="3">
    <source>
        <dbReference type="Proteomes" id="UP000023351"/>
    </source>
</evidence>
<evidence type="ECO:0000256" key="1">
    <source>
        <dbReference type="SAM" id="MobiDB-lite"/>
    </source>
</evidence>
<dbReference type="PATRIC" id="fig|1299321.3.peg.3288"/>
<gene>
    <name evidence="2" type="ORF">I540_3426</name>
</gene>
<feature type="compositionally biased region" description="Polar residues" evidence="1">
    <location>
        <begin position="157"/>
        <end position="173"/>
    </location>
</feature>
<accession>X8DW69</accession>
<dbReference type="EMBL" id="JAOJ01000002">
    <property type="protein sequence ID" value="EUA71775.1"/>
    <property type="molecule type" value="Genomic_DNA"/>
</dbReference>
<protein>
    <submittedName>
        <fullName evidence="2">Putative acetyltransferase</fullName>
    </submittedName>
</protein>
<comment type="caution">
    <text evidence="2">The sequence shown here is derived from an EMBL/GenBank/DDBJ whole genome shotgun (WGS) entry which is preliminary data.</text>
</comment>